<evidence type="ECO:0000313" key="2">
    <source>
        <dbReference type="EMBL" id="KSU85877.1"/>
    </source>
</evidence>
<evidence type="ECO:0000313" key="3">
    <source>
        <dbReference type="Proteomes" id="UP000054099"/>
    </source>
</evidence>
<accession>A0A0V8JFS8</accession>
<comment type="caution">
    <text evidence="2">The sequence shown here is derived from an EMBL/GenBank/DDBJ whole genome shotgun (WGS) entry which is preliminary data.</text>
</comment>
<dbReference type="RefSeq" id="WP_061971344.1">
    <property type="nucleotide sequence ID" value="NZ_FMAV01000001.1"/>
</dbReference>
<feature type="transmembrane region" description="Helical" evidence="1">
    <location>
        <begin position="43"/>
        <end position="67"/>
    </location>
</feature>
<dbReference type="AlphaFoldDB" id="A0A0V8JFS8"/>
<evidence type="ECO:0000256" key="1">
    <source>
        <dbReference type="SAM" id="Phobius"/>
    </source>
</evidence>
<proteinExistence type="predicted"/>
<keyword evidence="1" id="KW-0472">Membrane</keyword>
<feature type="transmembrane region" description="Helical" evidence="1">
    <location>
        <begin position="13"/>
        <end position="36"/>
    </location>
</feature>
<dbReference type="EMBL" id="LNQN01000001">
    <property type="protein sequence ID" value="KSU85877.1"/>
    <property type="molecule type" value="Genomic_DNA"/>
</dbReference>
<gene>
    <name evidence="2" type="ORF">AS030_10445</name>
</gene>
<name>A0A0V8JFS8_9BACL</name>
<dbReference type="OrthoDB" id="2911192at2"/>
<keyword evidence="3" id="KW-1185">Reference proteome</keyword>
<keyword evidence="1" id="KW-1133">Transmembrane helix</keyword>
<sequence length="70" mass="8300">MDDKLMEMPFPELISKLVVAPLYILVVIVAILNVILNRKNKGCFNFFLIMGSWVYICIYLLALYFFFFRK</sequence>
<keyword evidence="1" id="KW-0812">Transmembrane</keyword>
<protein>
    <submittedName>
        <fullName evidence="2">Uncharacterized protein</fullName>
    </submittedName>
</protein>
<organism evidence="2 3">
    <name type="scientific">Fictibacillus enclensis</name>
    <dbReference type="NCBI Taxonomy" id="1017270"/>
    <lineage>
        <taxon>Bacteria</taxon>
        <taxon>Bacillati</taxon>
        <taxon>Bacillota</taxon>
        <taxon>Bacilli</taxon>
        <taxon>Bacillales</taxon>
        <taxon>Fictibacillaceae</taxon>
        <taxon>Fictibacillus</taxon>
    </lineage>
</organism>
<dbReference type="Proteomes" id="UP000054099">
    <property type="component" value="Unassembled WGS sequence"/>
</dbReference>
<reference evidence="2 3" key="1">
    <citation type="journal article" date="2014" name="Antonie Van Leeuwenhoek">
        <title>Fictibacillus enclensis sp. nov., isolated from marine sediment.</title>
        <authorList>
            <person name="Dastager S.G."/>
            <person name="Mawlankar R."/>
            <person name="Srinivasan K."/>
            <person name="Tang S.K."/>
            <person name="Lee J.C."/>
            <person name="Ramana V.V."/>
            <person name="Shouche Y.S."/>
        </authorList>
    </citation>
    <scope>NUCLEOTIDE SEQUENCE [LARGE SCALE GENOMIC DNA]</scope>
    <source>
        <strain evidence="2 3">NIO-1003</strain>
    </source>
</reference>